<dbReference type="CDD" id="cd05403">
    <property type="entry name" value="NT_KNTase_like"/>
    <property type="match status" value="1"/>
</dbReference>
<dbReference type="Pfam" id="PF01909">
    <property type="entry name" value="NTP_transf_2"/>
    <property type="match status" value="1"/>
</dbReference>
<comment type="caution">
    <text evidence="2">The sequence shown here is derived from an EMBL/GenBank/DDBJ whole genome shotgun (WGS) entry which is preliminary data.</text>
</comment>
<dbReference type="EMBL" id="VXMH01000035">
    <property type="protein sequence ID" value="MYC94852.1"/>
    <property type="molecule type" value="Genomic_DNA"/>
</dbReference>
<evidence type="ECO:0000259" key="1">
    <source>
        <dbReference type="Pfam" id="PF01909"/>
    </source>
</evidence>
<gene>
    <name evidence="2" type="ORF">F4X14_07760</name>
</gene>
<dbReference type="Gene3D" id="3.30.460.10">
    <property type="entry name" value="Beta Polymerase, domain 2"/>
    <property type="match status" value="1"/>
</dbReference>
<organism evidence="2">
    <name type="scientific">Caldilineaceae bacterium SB0661_bin_32</name>
    <dbReference type="NCBI Taxonomy" id="2605255"/>
    <lineage>
        <taxon>Bacteria</taxon>
        <taxon>Bacillati</taxon>
        <taxon>Chloroflexota</taxon>
        <taxon>Caldilineae</taxon>
        <taxon>Caldilineales</taxon>
        <taxon>Caldilineaceae</taxon>
    </lineage>
</organism>
<feature type="domain" description="Polymerase nucleotidyl transferase" evidence="1">
    <location>
        <begin position="14"/>
        <end position="50"/>
    </location>
</feature>
<name>A0A6B1D605_9CHLR</name>
<reference evidence="2" key="1">
    <citation type="submission" date="2019-09" db="EMBL/GenBank/DDBJ databases">
        <title>Characterisation of the sponge microbiome using genome-centric metagenomics.</title>
        <authorList>
            <person name="Engelberts J.P."/>
            <person name="Robbins S.J."/>
            <person name="De Goeij J.M."/>
            <person name="Aranda M."/>
            <person name="Bell S.C."/>
            <person name="Webster N.S."/>
        </authorList>
    </citation>
    <scope>NUCLEOTIDE SEQUENCE</scope>
    <source>
        <strain evidence="2">SB0661_bin_32</strain>
    </source>
</reference>
<dbReference type="GO" id="GO:0016779">
    <property type="term" value="F:nucleotidyltransferase activity"/>
    <property type="evidence" value="ECO:0007669"/>
    <property type="project" value="InterPro"/>
</dbReference>
<proteinExistence type="predicted"/>
<dbReference type="InterPro" id="IPR002934">
    <property type="entry name" value="Polymerase_NTP_transf_dom"/>
</dbReference>
<sequence>MTPHISKSNTAFAAFCEKHGIRRLTLYGSALRGDFGSDNDIDLLIEFEPNRIPRL</sequence>
<dbReference type="InterPro" id="IPR043519">
    <property type="entry name" value="NT_sf"/>
</dbReference>
<protein>
    <recommendedName>
        <fullName evidence="1">Polymerase nucleotidyl transferase domain-containing protein</fullName>
    </recommendedName>
</protein>
<accession>A0A6B1D605</accession>
<dbReference type="SUPFAM" id="SSF81301">
    <property type="entry name" value="Nucleotidyltransferase"/>
    <property type="match status" value="1"/>
</dbReference>
<evidence type="ECO:0000313" key="2">
    <source>
        <dbReference type="EMBL" id="MYC94852.1"/>
    </source>
</evidence>
<dbReference type="AlphaFoldDB" id="A0A6B1D605"/>